<feature type="region of interest" description="Disordered" evidence="1">
    <location>
        <begin position="101"/>
        <end position="183"/>
    </location>
</feature>
<proteinExistence type="predicted"/>
<reference evidence="2" key="1">
    <citation type="journal article" date="2014" name="PLoS Genet.">
        <title>Signature Gene Expression Reveals Novel Clues to the Molecular Mechanisms of Dimorphic Transition in Penicillium marneffei.</title>
        <authorList>
            <person name="Yang E."/>
            <person name="Wang G."/>
            <person name="Cai J."/>
            <person name="Woo P.C."/>
            <person name="Lau S.K."/>
            <person name="Yuen K.-Y."/>
            <person name="Chow W.-N."/>
            <person name="Lin X."/>
        </authorList>
    </citation>
    <scope>NUCLEOTIDE SEQUENCE [LARGE SCALE GENOMIC DNA]</scope>
    <source>
        <strain evidence="2">PM1</strain>
    </source>
</reference>
<accession>A0A093VFH5</accession>
<evidence type="ECO:0000256" key="1">
    <source>
        <dbReference type="SAM" id="MobiDB-lite"/>
    </source>
</evidence>
<dbReference type="HOGENOM" id="CLU_1058362_0_0_1"/>
<organism evidence="2">
    <name type="scientific">Talaromyces marneffei PM1</name>
    <dbReference type="NCBI Taxonomy" id="1077442"/>
    <lineage>
        <taxon>Eukaryota</taxon>
        <taxon>Fungi</taxon>
        <taxon>Dikarya</taxon>
        <taxon>Ascomycota</taxon>
        <taxon>Pezizomycotina</taxon>
        <taxon>Eurotiomycetes</taxon>
        <taxon>Eurotiomycetidae</taxon>
        <taxon>Eurotiales</taxon>
        <taxon>Trichocomaceae</taxon>
        <taxon>Talaromyces</taxon>
        <taxon>Talaromyces sect. Talaromyces</taxon>
    </lineage>
</organism>
<name>A0A093VFH5_TALMA</name>
<feature type="compositionally biased region" description="Polar residues" evidence="1">
    <location>
        <begin position="172"/>
        <end position="183"/>
    </location>
</feature>
<sequence>MSRQPRLNTSLRQQVYSYVETPIEMSPPGFHTSNSADIPTDQTTTYNDQISTTNPSQHESLQTHPDAISVASQELEQARQIHLQERQALALRTTCLTEHPALSAPYGEENTLPKSPPAHSSSQYQSPPYSPGPLPEKRPTDFEYTSPQKISIAPDTNPLQSPRSPIHRMGTFPSTNQESQPDSANALMSELVAWECLALAFSTAERNTDYCANLEEKIQPTYWDTKPVTGHVPQW</sequence>
<comment type="caution">
    <text evidence="2">The sequence shown here is derived from an EMBL/GenBank/DDBJ whole genome shotgun (WGS) entry which is preliminary data.</text>
</comment>
<dbReference type="EMBL" id="JPOX01000005">
    <property type="protein sequence ID" value="KFX51297.1"/>
    <property type="molecule type" value="Genomic_DNA"/>
</dbReference>
<dbReference type="eggNOG" id="ENOG502S5E0">
    <property type="taxonomic scope" value="Eukaryota"/>
</dbReference>
<feature type="region of interest" description="Disordered" evidence="1">
    <location>
        <begin position="23"/>
        <end position="63"/>
    </location>
</feature>
<evidence type="ECO:0000313" key="2">
    <source>
        <dbReference type="EMBL" id="KFX51297.1"/>
    </source>
</evidence>
<feature type="compositionally biased region" description="Polar residues" evidence="1">
    <location>
        <begin position="31"/>
        <end position="63"/>
    </location>
</feature>
<gene>
    <name evidence="2" type="ORF">GQ26_0051310</name>
</gene>
<protein>
    <submittedName>
        <fullName evidence="2">Uncharacterized protein</fullName>
    </submittedName>
</protein>
<feature type="compositionally biased region" description="Low complexity" evidence="1">
    <location>
        <begin position="117"/>
        <end position="127"/>
    </location>
</feature>
<dbReference type="AlphaFoldDB" id="A0A093VFH5"/>